<sequence length="87" mass="9245">MGYRGVSTSILLFLMVLLTLPVAALARQDGPNPHKSAPKKRITDEMRQEAADARKGVSPEARKAAKASKAKKVKHPVAGQSAGSPVR</sequence>
<keyword evidence="2" id="KW-0732">Signal</keyword>
<dbReference type="Proteomes" id="UP000190102">
    <property type="component" value="Unassembled WGS sequence"/>
</dbReference>
<gene>
    <name evidence="3" type="ORF">SAMN02745119_01941</name>
</gene>
<organism evidence="3 4">
    <name type="scientific">Trichlorobacter thiogenes</name>
    <dbReference type="NCBI Taxonomy" id="115783"/>
    <lineage>
        <taxon>Bacteria</taxon>
        <taxon>Pseudomonadati</taxon>
        <taxon>Thermodesulfobacteriota</taxon>
        <taxon>Desulfuromonadia</taxon>
        <taxon>Geobacterales</taxon>
        <taxon>Geobacteraceae</taxon>
        <taxon>Trichlorobacter</taxon>
    </lineage>
</organism>
<dbReference type="STRING" id="115783.SAMN02745119_01941"/>
<name>A0A1T4PCN0_9BACT</name>
<accession>A0A1T4PCN0</accession>
<protein>
    <submittedName>
        <fullName evidence="3">Uncharacterized protein</fullName>
    </submittedName>
</protein>
<feature type="chain" id="PRO_5012459322" evidence="2">
    <location>
        <begin position="27"/>
        <end position="87"/>
    </location>
</feature>
<reference evidence="4" key="1">
    <citation type="submission" date="2017-02" db="EMBL/GenBank/DDBJ databases">
        <authorList>
            <person name="Varghese N."/>
            <person name="Submissions S."/>
        </authorList>
    </citation>
    <scope>NUCLEOTIDE SEQUENCE [LARGE SCALE GENOMIC DNA]</scope>
    <source>
        <strain evidence="4">ATCC BAA-34</strain>
    </source>
</reference>
<feature type="compositionally biased region" description="Basic residues" evidence="1">
    <location>
        <begin position="64"/>
        <end position="75"/>
    </location>
</feature>
<feature type="signal peptide" evidence="2">
    <location>
        <begin position="1"/>
        <end position="26"/>
    </location>
</feature>
<dbReference type="AlphaFoldDB" id="A0A1T4PCN0"/>
<dbReference type="RefSeq" id="WP_078790227.1">
    <property type="nucleotide sequence ID" value="NZ_FUWR01000009.1"/>
</dbReference>
<dbReference type="EMBL" id="FUWR01000009">
    <property type="protein sequence ID" value="SJZ89335.1"/>
    <property type="molecule type" value="Genomic_DNA"/>
</dbReference>
<evidence type="ECO:0000313" key="3">
    <source>
        <dbReference type="EMBL" id="SJZ89335.1"/>
    </source>
</evidence>
<evidence type="ECO:0000313" key="4">
    <source>
        <dbReference type="Proteomes" id="UP000190102"/>
    </source>
</evidence>
<keyword evidence="4" id="KW-1185">Reference proteome</keyword>
<feature type="compositionally biased region" description="Basic and acidic residues" evidence="1">
    <location>
        <begin position="41"/>
        <end position="63"/>
    </location>
</feature>
<proteinExistence type="predicted"/>
<feature type="region of interest" description="Disordered" evidence="1">
    <location>
        <begin position="26"/>
        <end position="87"/>
    </location>
</feature>
<evidence type="ECO:0000256" key="1">
    <source>
        <dbReference type="SAM" id="MobiDB-lite"/>
    </source>
</evidence>
<evidence type="ECO:0000256" key="2">
    <source>
        <dbReference type="SAM" id="SignalP"/>
    </source>
</evidence>